<name>U2QPT0_EUBRA</name>
<protein>
    <submittedName>
        <fullName evidence="1">Uncharacterized protein</fullName>
    </submittedName>
</protein>
<accession>U2QPT0</accession>
<comment type="caution">
    <text evidence="1">The sequence shown here is derived from an EMBL/GenBank/DDBJ whole genome shotgun (WGS) entry which is preliminary data.</text>
</comment>
<dbReference type="Proteomes" id="UP000016608">
    <property type="component" value="Unassembled WGS sequence"/>
</dbReference>
<reference evidence="1 2" key="1">
    <citation type="submission" date="2013-06" db="EMBL/GenBank/DDBJ databases">
        <authorList>
            <person name="Weinstock G."/>
            <person name="Sodergren E."/>
            <person name="Lobos E.A."/>
            <person name="Fulton L."/>
            <person name="Fulton R."/>
            <person name="Courtney L."/>
            <person name="Fronick C."/>
            <person name="O'Laughlin M."/>
            <person name="Godfrey J."/>
            <person name="Wilson R.M."/>
            <person name="Miner T."/>
            <person name="Farmer C."/>
            <person name="Delehaunty K."/>
            <person name="Cordes M."/>
            <person name="Minx P."/>
            <person name="Tomlinson C."/>
            <person name="Chen J."/>
            <person name="Wollam A."/>
            <person name="Pepin K.H."/>
            <person name="Bhonagiri V."/>
            <person name="Zhang X."/>
            <person name="Warren W."/>
            <person name="Mitreva M."/>
            <person name="Mardis E.R."/>
            <person name="Wilson R.K."/>
        </authorList>
    </citation>
    <scope>NUCLEOTIDE SEQUENCE [LARGE SCALE GENOMIC DNA]</scope>
    <source>
        <strain evidence="1 2">ATCC 29099</strain>
    </source>
</reference>
<evidence type="ECO:0000313" key="2">
    <source>
        <dbReference type="Proteomes" id="UP000016608"/>
    </source>
</evidence>
<keyword evidence="2" id="KW-1185">Reference proteome</keyword>
<proteinExistence type="predicted"/>
<sequence>MIPGVCENPVILNLHFLFGNLKLSAGCQATEFAVEGRRPIAESPLALLGVKIAGTALWDHKREN</sequence>
<dbReference type="AlphaFoldDB" id="U2QPT0"/>
<dbReference type="EMBL" id="AWVJ01000149">
    <property type="protein sequence ID" value="ERK43328.1"/>
    <property type="molecule type" value="Genomic_DNA"/>
</dbReference>
<evidence type="ECO:0000313" key="1">
    <source>
        <dbReference type="EMBL" id="ERK43328.1"/>
    </source>
</evidence>
<gene>
    <name evidence="1" type="ORF">HMPREF0373_02466</name>
</gene>
<dbReference type="HOGENOM" id="CLU_2861085_0_0_9"/>
<organism evidence="1 2">
    <name type="scientific">Eubacterium ramulus ATCC 29099</name>
    <dbReference type="NCBI Taxonomy" id="1256908"/>
    <lineage>
        <taxon>Bacteria</taxon>
        <taxon>Bacillati</taxon>
        <taxon>Bacillota</taxon>
        <taxon>Clostridia</taxon>
        <taxon>Eubacteriales</taxon>
        <taxon>Eubacteriaceae</taxon>
        <taxon>Eubacterium</taxon>
    </lineage>
</organism>